<comment type="caution">
    <text evidence="7">The sequence shown here is derived from an EMBL/GenBank/DDBJ whole genome shotgun (WGS) entry which is preliminary data.</text>
</comment>
<dbReference type="GO" id="GO:0006508">
    <property type="term" value="P:proteolysis"/>
    <property type="evidence" value="ECO:0007669"/>
    <property type="project" value="UniProtKB-KW"/>
</dbReference>
<evidence type="ECO:0000313" key="7">
    <source>
        <dbReference type="EMBL" id="KAF4687049.1"/>
    </source>
</evidence>
<dbReference type="InterPro" id="IPR021109">
    <property type="entry name" value="Peptidase_aspartic_dom_sf"/>
</dbReference>
<evidence type="ECO:0000256" key="5">
    <source>
        <dbReference type="PIRSR" id="PIRSR601461-2"/>
    </source>
</evidence>
<evidence type="ECO:0000256" key="3">
    <source>
        <dbReference type="ARBA" id="ARBA00022750"/>
    </source>
</evidence>
<dbReference type="PANTHER" id="PTHR47966">
    <property type="entry name" value="BETA-SITE APP-CLEAVING ENZYME, ISOFORM A-RELATED"/>
    <property type="match status" value="1"/>
</dbReference>
<keyword evidence="2" id="KW-0645">Protease</keyword>
<accession>A0A7J6NT28</accession>
<dbReference type="PROSITE" id="PS51767">
    <property type="entry name" value="PEPTIDASE_A1"/>
    <property type="match status" value="1"/>
</dbReference>
<feature type="disulfide bond" evidence="5">
    <location>
        <begin position="287"/>
        <end position="326"/>
    </location>
</feature>
<dbReference type="OrthoDB" id="771136at2759"/>
<dbReference type="Proteomes" id="UP000541610">
    <property type="component" value="Unassembled WGS sequence"/>
</dbReference>
<dbReference type="EMBL" id="JABANP010000199">
    <property type="protein sequence ID" value="KAF4687049.1"/>
    <property type="molecule type" value="Genomic_DNA"/>
</dbReference>
<evidence type="ECO:0000256" key="2">
    <source>
        <dbReference type="ARBA" id="ARBA00022670"/>
    </source>
</evidence>
<reference evidence="7 8" key="1">
    <citation type="submission" date="2020-04" db="EMBL/GenBank/DDBJ databases">
        <title>Perkinsus olseni comparative genomics.</title>
        <authorList>
            <person name="Bogema D.R."/>
        </authorList>
    </citation>
    <scope>NUCLEOTIDE SEQUENCE [LARGE SCALE GENOMIC DNA]</scope>
    <source>
        <strain evidence="7">00978-12</strain>
    </source>
</reference>
<protein>
    <recommendedName>
        <fullName evidence="6">Peptidase A1 domain-containing protein</fullName>
    </recommendedName>
</protein>
<feature type="domain" description="Peptidase A1" evidence="6">
    <location>
        <begin position="41"/>
        <end position="362"/>
    </location>
</feature>
<dbReference type="InterPro" id="IPR034164">
    <property type="entry name" value="Pepsin-like_dom"/>
</dbReference>
<evidence type="ECO:0000313" key="8">
    <source>
        <dbReference type="Proteomes" id="UP000541610"/>
    </source>
</evidence>
<dbReference type="CDD" id="cd05471">
    <property type="entry name" value="pepsin_like"/>
    <property type="match status" value="1"/>
</dbReference>
<keyword evidence="5" id="KW-1015">Disulfide bond</keyword>
<sequence>MLVSMQLLWAISSTILLYAGAVPLIRLPMRREIVDPVYPRYGLVANLSVNNQSLGALVDTETPLMYFIFGPYYSPELCSKSVFGCLYCHIEDNCALLGYRAEVTLRDGSTVVLESTRASFDISEQDPPMVLFASEELITFGPDVPAPSSVLGLGFSQDRPLFRTPLIDQLVKNPSGYIKSRSFSLYLESGSLARGEVLLGGVDPDKFIGPLALMPVVGEGHWMLHLLAVNVGGASRRQAGLHAILDTGTNGIYMPAKAREDLITLIKAGVERPIDIRLNGGVYEVDCVDRNYLPTIELSLEGVGGKVSMEVPQENYVEELASSGACTLLFLENTEGFWRIGQNVVPGHYFSFDFDKKQIGIARMKP</sequence>
<gene>
    <name evidence="7" type="ORF">FOZ60_004377</name>
</gene>
<organism evidence="7 8">
    <name type="scientific">Perkinsus olseni</name>
    <name type="common">Perkinsus atlanticus</name>
    <dbReference type="NCBI Taxonomy" id="32597"/>
    <lineage>
        <taxon>Eukaryota</taxon>
        <taxon>Sar</taxon>
        <taxon>Alveolata</taxon>
        <taxon>Perkinsozoa</taxon>
        <taxon>Perkinsea</taxon>
        <taxon>Perkinsida</taxon>
        <taxon>Perkinsidae</taxon>
        <taxon>Perkinsus</taxon>
    </lineage>
</organism>
<comment type="similarity">
    <text evidence="1">Belongs to the peptidase A1 family.</text>
</comment>
<evidence type="ECO:0000256" key="4">
    <source>
        <dbReference type="ARBA" id="ARBA00022801"/>
    </source>
</evidence>
<dbReference type="InterPro" id="IPR033121">
    <property type="entry name" value="PEPTIDASE_A1"/>
</dbReference>
<evidence type="ECO:0000256" key="1">
    <source>
        <dbReference type="ARBA" id="ARBA00007447"/>
    </source>
</evidence>
<dbReference type="InterPro" id="IPR001461">
    <property type="entry name" value="Aspartic_peptidase_A1"/>
</dbReference>
<keyword evidence="3" id="KW-0064">Aspartyl protease</keyword>
<dbReference type="PANTHER" id="PTHR47966:SF51">
    <property type="entry name" value="BETA-SITE APP-CLEAVING ENZYME, ISOFORM A-RELATED"/>
    <property type="match status" value="1"/>
</dbReference>
<dbReference type="PRINTS" id="PR00792">
    <property type="entry name" value="PEPSIN"/>
</dbReference>
<dbReference type="SUPFAM" id="SSF50630">
    <property type="entry name" value="Acid proteases"/>
    <property type="match status" value="1"/>
</dbReference>
<name>A0A7J6NT28_PEROL</name>
<proteinExistence type="inferred from homology"/>
<keyword evidence="4" id="KW-0378">Hydrolase</keyword>
<dbReference type="AlphaFoldDB" id="A0A7J6NT28"/>
<evidence type="ECO:0000259" key="6">
    <source>
        <dbReference type="PROSITE" id="PS51767"/>
    </source>
</evidence>
<dbReference type="GO" id="GO:0004190">
    <property type="term" value="F:aspartic-type endopeptidase activity"/>
    <property type="evidence" value="ECO:0007669"/>
    <property type="project" value="UniProtKB-KW"/>
</dbReference>
<dbReference type="Pfam" id="PF00026">
    <property type="entry name" value="Asp"/>
    <property type="match status" value="1"/>
</dbReference>
<dbReference type="Gene3D" id="2.40.70.10">
    <property type="entry name" value="Acid Proteases"/>
    <property type="match status" value="1"/>
</dbReference>